<dbReference type="InterPro" id="IPR027372">
    <property type="entry name" value="Phytase-like_dom"/>
</dbReference>
<dbReference type="InterPro" id="IPR052956">
    <property type="entry name" value="Mesenchyme-surface_protein"/>
</dbReference>
<accession>A0A5B8FJ55</accession>
<dbReference type="SUPFAM" id="SSF50969">
    <property type="entry name" value="YVTN repeat-like/Quinoprotein amine dehydrogenase"/>
    <property type="match status" value="1"/>
</dbReference>
<keyword evidence="3" id="KW-1185">Reference proteome</keyword>
<proteinExistence type="predicted"/>
<dbReference type="KEGG" id="ppru:FDP22_21565"/>
<evidence type="ECO:0000313" key="2">
    <source>
        <dbReference type="EMBL" id="QDL94531.1"/>
    </source>
</evidence>
<geneLocation type="plasmid" evidence="3">
    <name>pd4m1b</name>
</geneLocation>
<dbReference type="Proteomes" id="UP000305888">
    <property type="component" value="Plasmid pD4M1B"/>
</dbReference>
<dbReference type="AlphaFoldDB" id="A0A5B8FJ55"/>
<gene>
    <name evidence="2" type="ORF">FDP22_21565</name>
</gene>
<keyword evidence="2" id="KW-0614">Plasmid</keyword>
<dbReference type="Pfam" id="PF13449">
    <property type="entry name" value="Phytase-like"/>
    <property type="match status" value="1"/>
</dbReference>
<organism evidence="2 3">
    <name type="scientific">Paroceanicella profunda</name>
    <dbReference type="NCBI Taxonomy" id="2579971"/>
    <lineage>
        <taxon>Bacteria</taxon>
        <taxon>Pseudomonadati</taxon>
        <taxon>Pseudomonadota</taxon>
        <taxon>Alphaproteobacteria</taxon>
        <taxon>Rhodobacterales</taxon>
        <taxon>Paracoccaceae</taxon>
        <taxon>Paroceanicella</taxon>
    </lineage>
</organism>
<evidence type="ECO:0000313" key="3">
    <source>
        <dbReference type="Proteomes" id="UP000305888"/>
    </source>
</evidence>
<feature type="domain" description="Phytase-like" evidence="1">
    <location>
        <begin position="439"/>
        <end position="699"/>
    </location>
</feature>
<dbReference type="OrthoDB" id="9803927at2"/>
<dbReference type="PANTHER" id="PTHR46928:SF1">
    <property type="entry name" value="MESENCHYME-SPECIFIC CELL SURFACE GLYCOPROTEIN"/>
    <property type="match status" value="1"/>
</dbReference>
<dbReference type="EMBL" id="CP040820">
    <property type="protein sequence ID" value="QDL94531.1"/>
    <property type="molecule type" value="Genomic_DNA"/>
</dbReference>
<dbReference type="InterPro" id="IPR011044">
    <property type="entry name" value="Quino_amine_DH_bsu"/>
</dbReference>
<protein>
    <submittedName>
        <fullName evidence="2">Esterase-like activity of phytase family protein</fullName>
    </submittedName>
</protein>
<evidence type="ECO:0000259" key="1">
    <source>
        <dbReference type="Pfam" id="PF13449"/>
    </source>
</evidence>
<sequence length="716" mass="75001">MMALPAPRAGAQDATVAAPRSFNRIASFAVNDNLPAGTDPKTETSAEIIYADETGMTLVYTDSPLGVVGRIDISDPEAPKPLGVTQMNGEPTSVVVIGERAYVGVNTSPSYTEPSGKLVSMDLASGAETASCDIGGQPDSVAAARDASFIAVAVENERDEELGDGGLPQMPAGYVVVLPLIDGVVDCAAMVKADVTGLAEVAPEDPEPEFVDVNSRGEIAVTLQENNHIVVLDRTGKVLSHFSAGTVDLEGIDTQRDGALSFTDSQAGVAREPDSIQWLGDDRLVIANEGDWKGGARGWTVFSPAGEVLYENGTGFEKAIVQIGHYPEKRSNKKGVEPEAVETATFDGTPYAFIGSERGSVLGVYDMSGATPVLRQLLPSGMAPEGLVAIPSRGLLVSANESDLGAEGGARAQVMIYRLEDGPAAYPSLTSEGADELIGWGALSGLSADPDEAGRLYAVNDSFYAMQPTIFTIDATAKPARITAALPVTRGGQPAQKLDMEGIFADADGSFWIGNEGNTEKLVPHAILHVGADGAIREEIGFPAALLAGETRFGIEGITRIGDRLWLAIQRPWGDDPKGMVKLVSYDLASKDWGAVHYPLDTAGAGWIGLSEIALQGDRVLIVERDNQIGAAARVKKLYAVPVSALQPAPLGDALPVVTKTLVHDFLPDLAAPKGYVVDKIEGFTVDAAGEGFAVTDNDGVDDSSGETHFFSIGKP</sequence>
<dbReference type="SUPFAM" id="SSF101898">
    <property type="entry name" value="NHL repeat"/>
    <property type="match status" value="1"/>
</dbReference>
<dbReference type="PANTHER" id="PTHR46928">
    <property type="entry name" value="MESENCHYME-SPECIFIC CELL SURFACE GLYCOPROTEIN"/>
    <property type="match status" value="1"/>
</dbReference>
<reference evidence="2 3" key="1">
    <citation type="submission" date="2019-06" db="EMBL/GenBank/DDBJ databases">
        <title>Genome sequence of Rhodobacteraceae bacterium D4M1.</title>
        <authorList>
            <person name="Cao J."/>
        </authorList>
    </citation>
    <scope>NUCLEOTIDE SEQUENCE [LARGE SCALE GENOMIC DNA]</scope>
    <source>
        <strain evidence="2 3">D4M1</strain>
        <plasmid evidence="3">pd4m1b</plasmid>
    </source>
</reference>
<name>A0A5B8FJ55_9RHOB</name>